<dbReference type="PANTHER" id="PTHR43377">
    <property type="entry name" value="BILIVERDIN REDUCTASE A"/>
    <property type="match status" value="1"/>
</dbReference>
<dbReference type="PANTHER" id="PTHR43377:SF1">
    <property type="entry name" value="BILIVERDIN REDUCTASE A"/>
    <property type="match status" value="1"/>
</dbReference>
<dbReference type="InterPro" id="IPR051450">
    <property type="entry name" value="Gfo/Idh/MocA_Oxidoreductases"/>
</dbReference>
<feature type="non-terminal residue" evidence="2">
    <location>
        <position position="179"/>
    </location>
</feature>
<dbReference type="InterPro" id="IPR036291">
    <property type="entry name" value="NAD(P)-bd_dom_sf"/>
</dbReference>
<evidence type="ECO:0000259" key="1">
    <source>
        <dbReference type="Pfam" id="PF01408"/>
    </source>
</evidence>
<dbReference type="Pfam" id="PF01408">
    <property type="entry name" value="GFO_IDH_MocA"/>
    <property type="match status" value="1"/>
</dbReference>
<proteinExistence type="predicted"/>
<reference evidence="2" key="1">
    <citation type="submission" date="2018-05" db="EMBL/GenBank/DDBJ databases">
        <authorList>
            <person name="Lanie J.A."/>
            <person name="Ng W.-L."/>
            <person name="Kazmierczak K.M."/>
            <person name="Andrzejewski T.M."/>
            <person name="Davidsen T.M."/>
            <person name="Wayne K.J."/>
            <person name="Tettelin H."/>
            <person name="Glass J.I."/>
            <person name="Rusch D."/>
            <person name="Podicherti R."/>
            <person name="Tsui H.-C.T."/>
            <person name="Winkler M.E."/>
        </authorList>
    </citation>
    <scope>NUCLEOTIDE SEQUENCE</scope>
</reference>
<dbReference type="SUPFAM" id="SSF51735">
    <property type="entry name" value="NAD(P)-binding Rossmann-fold domains"/>
    <property type="match status" value="1"/>
</dbReference>
<name>A0A382X1R0_9ZZZZ</name>
<dbReference type="EMBL" id="UINC01164125">
    <property type="protein sequence ID" value="SVD64804.1"/>
    <property type="molecule type" value="Genomic_DNA"/>
</dbReference>
<evidence type="ECO:0000313" key="2">
    <source>
        <dbReference type="EMBL" id="SVD64804.1"/>
    </source>
</evidence>
<protein>
    <recommendedName>
        <fullName evidence="1">Gfo/Idh/MocA-like oxidoreductase N-terminal domain-containing protein</fullName>
    </recommendedName>
</protein>
<dbReference type="GO" id="GO:0000166">
    <property type="term" value="F:nucleotide binding"/>
    <property type="evidence" value="ECO:0007669"/>
    <property type="project" value="InterPro"/>
</dbReference>
<sequence>MQDSDFTYNLKILVVGYGSIGKRHISNLTKIGKIKIIVLTKRKKDNFLKKNNCLVFSKLENCLNENPTAAIICNETSLHVKIATKLIKNNIHIFIEKPLSNSLIGVKQLKKIVKSKRIITHVGCVQRFHPITKKTKEIMEKKSIGRIKFLHAENGSYLPDWHPNEDYKESYASKPELGG</sequence>
<dbReference type="Gene3D" id="3.40.50.720">
    <property type="entry name" value="NAD(P)-binding Rossmann-like Domain"/>
    <property type="match status" value="1"/>
</dbReference>
<organism evidence="2">
    <name type="scientific">marine metagenome</name>
    <dbReference type="NCBI Taxonomy" id="408172"/>
    <lineage>
        <taxon>unclassified sequences</taxon>
        <taxon>metagenomes</taxon>
        <taxon>ecological metagenomes</taxon>
    </lineage>
</organism>
<feature type="domain" description="Gfo/Idh/MocA-like oxidoreductase N-terminal" evidence="1">
    <location>
        <begin position="10"/>
        <end position="123"/>
    </location>
</feature>
<gene>
    <name evidence="2" type="ORF">METZ01_LOCUS417658</name>
</gene>
<dbReference type="InterPro" id="IPR000683">
    <property type="entry name" value="Gfo/Idh/MocA-like_OxRdtase_N"/>
</dbReference>
<dbReference type="AlphaFoldDB" id="A0A382X1R0"/>
<accession>A0A382X1R0</accession>